<proteinExistence type="predicted"/>
<dbReference type="AlphaFoldDB" id="A0A5B7EE17"/>
<dbReference type="Proteomes" id="UP000324222">
    <property type="component" value="Unassembled WGS sequence"/>
</dbReference>
<keyword evidence="3" id="KW-1185">Reference proteome</keyword>
<sequence>MGHATCHASRTPQAIGLRGHERLGNTGQNKYFRGASRDSRYPCKDCDLTHHDSSQKNNI</sequence>
<evidence type="ECO:0000313" key="2">
    <source>
        <dbReference type="EMBL" id="MPC32421.1"/>
    </source>
</evidence>
<evidence type="ECO:0000256" key="1">
    <source>
        <dbReference type="SAM" id="MobiDB-lite"/>
    </source>
</evidence>
<protein>
    <submittedName>
        <fullName evidence="2">Uncharacterized protein</fullName>
    </submittedName>
</protein>
<comment type="caution">
    <text evidence="2">The sequence shown here is derived from an EMBL/GenBank/DDBJ whole genome shotgun (WGS) entry which is preliminary data.</text>
</comment>
<gene>
    <name evidence="2" type="ORF">E2C01_025731</name>
</gene>
<accession>A0A5B7EE17</accession>
<reference evidence="2 3" key="1">
    <citation type="submission" date="2019-05" db="EMBL/GenBank/DDBJ databases">
        <title>Another draft genome of Portunus trituberculatus and its Hox gene families provides insights of decapod evolution.</title>
        <authorList>
            <person name="Jeong J.-H."/>
            <person name="Song I."/>
            <person name="Kim S."/>
            <person name="Choi T."/>
            <person name="Kim D."/>
            <person name="Ryu S."/>
            <person name="Kim W."/>
        </authorList>
    </citation>
    <scope>NUCLEOTIDE SEQUENCE [LARGE SCALE GENOMIC DNA]</scope>
    <source>
        <tissue evidence="2">Muscle</tissue>
    </source>
</reference>
<feature type="region of interest" description="Disordered" evidence="1">
    <location>
        <begin position="1"/>
        <end position="38"/>
    </location>
</feature>
<dbReference type="EMBL" id="VSRR010002623">
    <property type="protein sequence ID" value="MPC32421.1"/>
    <property type="molecule type" value="Genomic_DNA"/>
</dbReference>
<name>A0A5B7EE17_PORTR</name>
<organism evidence="2 3">
    <name type="scientific">Portunus trituberculatus</name>
    <name type="common">Swimming crab</name>
    <name type="synonym">Neptunus trituberculatus</name>
    <dbReference type="NCBI Taxonomy" id="210409"/>
    <lineage>
        <taxon>Eukaryota</taxon>
        <taxon>Metazoa</taxon>
        <taxon>Ecdysozoa</taxon>
        <taxon>Arthropoda</taxon>
        <taxon>Crustacea</taxon>
        <taxon>Multicrustacea</taxon>
        <taxon>Malacostraca</taxon>
        <taxon>Eumalacostraca</taxon>
        <taxon>Eucarida</taxon>
        <taxon>Decapoda</taxon>
        <taxon>Pleocyemata</taxon>
        <taxon>Brachyura</taxon>
        <taxon>Eubrachyura</taxon>
        <taxon>Portunoidea</taxon>
        <taxon>Portunidae</taxon>
        <taxon>Portuninae</taxon>
        <taxon>Portunus</taxon>
    </lineage>
</organism>
<evidence type="ECO:0000313" key="3">
    <source>
        <dbReference type="Proteomes" id="UP000324222"/>
    </source>
</evidence>